<protein>
    <submittedName>
        <fullName evidence="1">Uncharacterized protein</fullName>
    </submittedName>
</protein>
<dbReference type="EMBL" id="KV419421">
    <property type="protein sequence ID" value="KZS90484.1"/>
    <property type="molecule type" value="Genomic_DNA"/>
</dbReference>
<gene>
    <name evidence="1" type="ORF">SISNIDRAFT_488362</name>
</gene>
<dbReference type="OrthoDB" id="2965800at2759"/>
<accession>A0A164REM9</accession>
<dbReference type="Proteomes" id="UP000076722">
    <property type="component" value="Unassembled WGS sequence"/>
</dbReference>
<evidence type="ECO:0000313" key="2">
    <source>
        <dbReference type="Proteomes" id="UP000076722"/>
    </source>
</evidence>
<name>A0A164REM9_9AGAM</name>
<dbReference type="InterPro" id="IPR009061">
    <property type="entry name" value="DNA-bd_dom_put_sf"/>
</dbReference>
<dbReference type="CDD" id="cd21075">
    <property type="entry name" value="DBD_XPA-like"/>
    <property type="match status" value="1"/>
</dbReference>
<evidence type="ECO:0000313" key="1">
    <source>
        <dbReference type="EMBL" id="KZS90484.1"/>
    </source>
</evidence>
<keyword evidence="2" id="KW-1185">Reference proteome</keyword>
<sequence>MVDVALVSPGRTITKTNLTSQYHLGSNEVSRLNFAPRQSSSSPGRIMHLYRESEVEQLAWTVNGGKQGFINRLKTLKILYHWTDRGKQFPCPIVYAGLIRNATMPDWLWKIGYAQLDRMRGQFVRRKMMIMSLASTHVEDPYPEKPERRHAPSPSFDQLRELLEVVQLDGEDGVFDALNDVIAEHGKAGWMDARWEVYNTLYQEDEVEQVAWKKHGGQQGFITLLRELKILYCYTYPKNYFPAICPSEYAPFVENYWMPGWIWSICYEQMEELIESEELEDTDSKRRGMVRSLAHYYVSSPYPRRPRKATGSTSFKKLRSLFEWAPTLEDTVNPTQYTPYQLVDCEEERGSTQWSNDYLAELFTAMKAIIAEHGEGDDGWGAARWEVYDLASSAFLSGLRYDTQKNQWHDHARFWLDTPSLKVYLAAASTANSE</sequence>
<organism evidence="1 2">
    <name type="scientific">Sistotremastrum niveocremeum HHB9708</name>
    <dbReference type="NCBI Taxonomy" id="1314777"/>
    <lineage>
        <taxon>Eukaryota</taxon>
        <taxon>Fungi</taxon>
        <taxon>Dikarya</taxon>
        <taxon>Basidiomycota</taxon>
        <taxon>Agaricomycotina</taxon>
        <taxon>Agaricomycetes</taxon>
        <taxon>Sistotremastrales</taxon>
        <taxon>Sistotremastraceae</taxon>
        <taxon>Sertulicium</taxon>
        <taxon>Sertulicium niveocremeum</taxon>
    </lineage>
</organism>
<dbReference type="AlphaFoldDB" id="A0A164REM9"/>
<dbReference type="SUPFAM" id="SSF46955">
    <property type="entry name" value="Putative DNA-binding domain"/>
    <property type="match status" value="1"/>
</dbReference>
<reference evidence="1 2" key="1">
    <citation type="journal article" date="2016" name="Mol. Biol. Evol.">
        <title>Comparative Genomics of Early-Diverging Mushroom-Forming Fungi Provides Insights into the Origins of Lignocellulose Decay Capabilities.</title>
        <authorList>
            <person name="Nagy L.G."/>
            <person name="Riley R."/>
            <person name="Tritt A."/>
            <person name="Adam C."/>
            <person name="Daum C."/>
            <person name="Floudas D."/>
            <person name="Sun H."/>
            <person name="Yadav J.S."/>
            <person name="Pangilinan J."/>
            <person name="Larsson K.H."/>
            <person name="Matsuura K."/>
            <person name="Barry K."/>
            <person name="Labutti K."/>
            <person name="Kuo R."/>
            <person name="Ohm R.A."/>
            <person name="Bhattacharya S.S."/>
            <person name="Shirouzu T."/>
            <person name="Yoshinaga Y."/>
            <person name="Martin F.M."/>
            <person name="Grigoriev I.V."/>
            <person name="Hibbett D.S."/>
        </authorList>
    </citation>
    <scope>NUCLEOTIDE SEQUENCE [LARGE SCALE GENOMIC DNA]</scope>
    <source>
        <strain evidence="1 2">HHB9708</strain>
    </source>
</reference>
<proteinExistence type="predicted"/>